<dbReference type="KEGG" id="ache:ACHE_70267S"/>
<dbReference type="GeneID" id="66985782"/>
<dbReference type="AlphaFoldDB" id="A0A7R7VV80"/>
<gene>
    <name evidence="1" type="ORF">ACHE_70267S</name>
</gene>
<reference evidence="1" key="1">
    <citation type="submission" date="2021-01" db="EMBL/GenBank/DDBJ databases">
        <authorList>
            <consortium name="Aspergillus chevalieri M1 genome sequencing consortium"/>
            <person name="Kazuki M."/>
            <person name="Futagami T."/>
        </authorList>
    </citation>
    <scope>NUCLEOTIDE SEQUENCE</scope>
    <source>
        <strain evidence="1">M1</strain>
    </source>
</reference>
<reference evidence="1" key="2">
    <citation type="submission" date="2021-02" db="EMBL/GenBank/DDBJ databases">
        <title>Aspergillus chevalieri M1 genome sequence.</title>
        <authorList>
            <person name="Kadooka C."/>
            <person name="Mori K."/>
            <person name="Futagami T."/>
        </authorList>
    </citation>
    <scope>NUCLEOTIDE SEQUENCE</scope>
    <source>
        <strain evidence="1">M1</strain>
    </source>
</reference>
<keyword evidence="2" id="KW-1185">Reference proteome</keyword>
<sequence length="74" mass="8827">MATFQIPPPRNDDYQAISRLMKTTSEQENRSRQYQGLLESRIREEQATNRQISDRCTWLESIIRKTNEYCTEIS</sequence>
<organism evidence="1 2">
    <name type="scientific">Aspergillus chevalieri</name>
    <name type="common">Eurotium chevalieri</name>
    <dbReference type="NCBI Taxonomy" id="182096"/>
    <lineage>
        <taxon>Eukaryota</taxon>
        <taxon>Fungi</taxon>
        <taxon>Dikarya</taxon>
        <taxon>Ascomycota</taxon>
        <taxon>Pezizomycotina</taxon>
        <taxon>Eurotiomycetes</taxon>
        <taxon>Eurotiomycetidae</taxon>
        <taxon>Eurotiales</taxon>
        <taxon>Aspergillaceae</taxon>
        <taxon>Aspergillus</taxon>
        <taxon>Aspergillus subgen. Aspergillus</taxon>
    </lineage>
</organism>
<dbReference type="EMBL" id="AP024422">
    <property type="protein sequence ID" value="BCR91424.1"/>
    <property type="molecule type" value="Genomic_DNA"/>
</dbReference>
<accession>A0A7R7VV80</accession>
<dbReference type="Proteomes" id="UP000637239">
    <property type="component" value="Chromosome 7"/>
</dbReference>
<evidence type="ECO:0000313" key="1">
    <source>
        <dbReference type="EMBL" id="BCR91424.1"/>
    </source>
</evidence>
<protein>
    <submittedName>
        <fullName evidence="1">Uncharacterized protein</fullName>
    </submittedName>
</protein>
<name>A0A7R7VV80_ASPCH</name>
<evidence type="ECO:0000313" key="2">
    <source>
        <dbReference type="Proteomes" id="UP000637239"/>
    </source>
</evidence>
<proteinExistence type="predicted"/>
<dbReference type="RefSeq" id="XP_043139946.1">
    <property type="nucleotide sequence ID" value="XM_043282581.1"/>
</dbReference>